<evidence type="ECO:0000313" key="18">
    <source>
        <dbReference type="EMBL" id="QIO09487.1"/>
    </source>
</evidence>
<dbReference type="GO" id="GO:0008270">
    <property type="term" value="F:zinc ion binding"/>
    <property type="evidence" value="ECO:0007669"/>
    <property type="project" value="UniProtKB-UniRule"/>
</dbReference>
<dbReference type="UniPathway" id="UPA00219"/>
<keyword evidence="3 14" id="KW-1003">Cell membrane</keyword>
<evidence type="ECO:0000256" key="8">
    <source>
        <dbReference type="ARBA" id="ARBA00022801"/>
    </source>
</evidence>
<evidence type="ECO:0000256" key="4">
    <source>
        <dbReference type="ARBA" id="ARBA00022519"/>
    </source>
</evidence>
<dbReference type="EMBL" id="CP049916">
    <property type="protein sequence ID" value="QIO09487.1"/>
    <property type="molecule type" value="Genomic_DNA"/>
</dbReference>
<evidence type="ECO:0000256" key="3">
    <source>
        <dbReference type="ARBA" id="ARBA00022475"/>
    </source>
</evidence>
<feature type="domain" description="Penicillin-binding protein transpeptidase" evidence="16">
    <location>
        <begin position="267"/>
        <end position="601"/>
    </location>
</feature>
<reference evidence="18 19" key="1">
    <citation type="submission" date="2020-03" db="EMBL/GenBank/DDBJ databases">
        <authorList>
            <person name="Zhu W."/>
        </authorList>
    </citation>
    <scope>NUCLEOTIDE SEQUENCE [LARGE SCALE GENOMIC DNA]</scope>
    <source>
        <strain evidence="18 19">185</strain>
    </source>
</reference>
<feature type="compositionally biased region" description="Pro residues" evidence="15">
    <location>
        <begin position="686"/>
        <end position="696"/>
    </location>
</feature>
<sequence>MKQQFPLKNVQQEKRIFRSRIFFAIGFVTLFLLILFARYAYLQIVHHEEFKEAADKNRIRLQPISPPRGYIYDRNGILLADNYPVFTATLSKADVEDVDETLTRLTPIISLTQEDIDRFKSRVKTAKKTERVTIKLNLTEIDIARFSEVKFQFPGVAIETQMTRYYPHGELFAHVIGYVGRINDKELKTIDKDVYAGTNLIGKIGVEKYYEDLLLGAPGFESIETDAYGNVLRKLGRKDSVRGNDLYLSLDFGLQQVAAEQLIGRRGAIVAMDPNTGEILSLVSSPSFNPNLFVTGISSTDYGYLRDNLDQPLYNRAVQGSYPPGSTIKPMFGLGGLHYGIVNWSTAISDPGYFHLPGDSHKFRDHKKTGHGAVNLHKAQVVSCDTYFYILSYQMGIERMNEWMRQFGFGEKTGVDLPSESSGLYPSPEWKMRTRKTKWLKGETISVSIGQGAFTATPLQLAMATAITANQGAHVTPHVLRESKGAKVHKVLNAPDGKISFNGELDDWIKMREAMVDVVQTGTGRGIRTPMYQIAGKTGTAQVKSIAQGKRYNEALLSERQLDHGLFVGFAPAEKPEIAVAVIWENGKHGGSAAQIAKPLFDYWLLTRKKNPIKPVNHQISGGLMTAGIKPGELPSSTVALSADPNAVPRANPNPAPSSNSAPSSTATPSVPQTVAPAPQTATPTTPVPNRQPPTPRATTTVAPAATPDIENEE</sequence>
<dbReference type="GO" id="GO:0005886">
    <property type="term" value="C:plasma membrane"/>
    <property type="evidence" value="ECO:0007669"/>
    <property type="project" value="UniProtKB-SubCell"/>
</dbReference>
<dbReference type="SUPFAM" id="SSF56601">
    <property type="entry name" value="beta-lactamase/transpeptidase-like"/>
    <property type="match status" value="1"/>
</dbReference>
<feature type="binding site" evidence="14">
    <location>
        <position position="371"/>
    </location>
    <ligand>
        <name>Zn(2+)</name>
        <dbReference type="ChEBI" id="CHEBI:29105"/>
    </ligand>
</feature>
<dbReference type="KEGG" id="alj:G8D99_10980"/>
<evidence type="ECO:0000256" key="7">
    <source>
        <dbReference type="ARBA" id="ARBA00022692"/>
    </source>
</evidence>
<feature type="domain" description="Penicillin-binding protein dimerisation" evidence="17">
    <location>
        <begin position="64"/>
        <end position="234"/>
    </location>
</feature>
<evidence type="ECO:0000256" key="10">
    <source>
        <dbReference type="ARBA" id="ARBA00022984"/>
    </source>
</evidence>
<keyword evidence="4 14" id="KW-0997">Cell inner membrane</keyword>
<dbReference type="Gene3D" id="3.90.1310.10">
    <property type="entry name" value="Penicillin-binding protein 2a (Domain 2)"/>
    <property type="match status" value="1"/>
</dbReference>
<gene>
    <name evidence="14 18" type="primary">mrdA</name>
    <name evidence="18" type="ORF">G8D99_10980</name>
</gene>
<evidence type="ECO:0000313" key="19">
    <source>
        <dbReference type="Proteomes" id="UP000501939"/>
    </source>
</evidence>
<evidence type="ECO:0000256" key="2">
    <source>
        <dbReference type="ARBA" id="ARBA00004236"/>
    </source>
</evidence>
<feature type="active site" description="Acyl-ester intermediate" evidence="14">
    <location>
        <position position="326"/>
    </location>
</feature>
<evidence type="ECO:0000256" key="14">
    <source>
        <dbReference type="HAMAP-Rule" id="MF_02081"/>
    </source>
</evidence>
<dbReference type="InterPro" id="IPR036138">
    <property type="entry name" value="PBP_dimer_sf"/>
</dbReference>
<keyword evidence="5 14" id="KW-0121">Carboxypeptidase</keyword>
<comment type="subcellular location">
    <subcellularLocation>
        <location evidence="14">Cell inner membrane</location>
        <topology evidence="14">Single-pass membrane protein</topology>
    </subcellularLocation>
    <subcellularLocation>
        <location evidence="2">Cell membrane</location>
    </subcellularLocation>
    <subcellularLocation>
        <location evidence="1">Membrane</location>
        <topology evidence="1">Single-pass membrane protein</topology>
    </subcellularLocation>
</comment>
<keyword evidence="9 14" id="KW-0133">Cell shape</keyword>
<feature type="compositionally biased region" description="Low complexity" evidence="15">
    <location>
        <begin position="697"/>
        <end position="708"/>
    </location>
</feature>
<keyword evidence="10 14" id="KW-0573">Peptidoglycan synthesis</keyword>
<keyword evidence="8 14" id="KW-0378">Hydrolase</keyword>
<keyword evidence="14" id="KW-0862">Zinc</keyword>
<comment type="function">
    <text evidence="14">Catalyzes cross-linking of the peptidoglycan cell wall.</text>
</comment>
<evidence type="ECO:0000259" key="17">
    <source>
        <dbReference type="Pfam" id="PF03717"/>
    </source>
</evidence>
<dbReference type="GO" id="GO:0008658">
    <property type="term" value="F:penicillin binding"/>
    <property type="evidence" value="ECO:0007669"/>
    <property type="project" value="UniProtKB-UniRule"/>
</dbReference>
<evidence type="ECO:0000256" key="9">
    <source>
        <dbReference type="ARBA" id="ARBA00022960"/>
    </source>
</evidence>
<evidence type="ECO:0000259" key="16">
    <source>
        <dbReference type="Pfam" id="PF00905"/>
    </source>
</evidence>
<dbReference type="HAMAP" id="MF_02081">
    <property type="entry name" value="MrdA_transpept"/>
    <property type="match status" value="1"/>
</dbReference>
<comment type="catalytic activity">
    <reaction evidence="14">
        <text>Preferential cleavage: (Ac)2-L-Lys-D-Ala-|-D-Ala. Also transpeptidation of peptidyl-alanyl moieties that are N-acyl substituents of D-alanine.</text>
        <dbReference type="EC" id="3.4.16.4"/>
    </reaction>
</comment>
<feature type="region of interest" description="Disordered" evidence="15">
    <location>
        <begin position="636"/>
        <end position="714"/>
    </location>
</feature>
<dbReference type="AlphaFoldDB" id="A0A6G8S5P8"/>
<keyword evidence="12 14" id="KW-0472">Membrane</keyword>
<keyword evidence="19" id="KW-1185">Reference proteome</keyword>
<evidence type="ECO:0000256" key="11">
    <source>
        <dbReference type="ARBA" id="ARBA00022989"/>
    </source>
</evidence>
<dbReference type="Gene3D" id="3.40.710.10">
    <property type="entry name" value="DD-peptidase/beta-lactamase superfamily"/>
    <property type="match status" value="1"/>
</dbReference>
<protein>
    <recommendedName>
        <fullName evidence="14">Peptidoglycan D,D-transpeptidase MrdA</fullName>
        <ecNumber evidence="14">3.4.16.4</ecNumber>
    </recommendedName>
    <alternativeName>
        <fullName evidence="14">Penicillin-binding protein 2</fullName>
        <shortName evidence="14">PBP-2</shortName>
    </alternativeName>
</protein>
<dbReference type="RefSeq" id="WP_166325760.1">
    <property type="nucleotide sequence ID" value="NZ_CP049916.1"/>
</dbReference>
<dbReference type="InterPro" id="IPR001460">
    <property type="entry name" value="PCN-bd_Tpept"/>
</dbReference>
<proteinExistence type="inferred from homology"/>
<keyword evidence="14" id="KW-0479">Metal-binding</keyword>
<feature type="transmembrane region" description="Helical" evidence="14">
    <location>
        <begin position="21"/>
        <end position="41"/>
    </location>
</feature>
<keyword evidence="6 14" id="KW-0645">Protease</keyword>
<comment type="cofactor">
    <cofactor evidence="14">
        <name>Zn(2+)</name>
        <dbReference type="ChEBI" id="CHEBI:29105"/>
    </cofactor>
    <text evidence="14">Binds one Zn(2+) ion per subunit.</text>
</comment>
<evidence type="ECO:0000256" key="15">
    <source>
        <dbReference type="SAM" id="MobiDB-lite"/>
    </source>
</evidence>
<dbReference type="GO" id="GO:0071972">
    <property type="term" value="F:peptidoglycan L,D-transpeptidase activity"/>
    <property type="evidence" value="ECO:0007669"/>
    <property type="project" value="TreeGrafter"/>
</dbReference>
<dbReference type="EC" id="3.4.16.4" evidence="14"/>
<evidence type="ECO:0000256" key="1">
    <source>
        <dbReference type="ARBA" id="ARBA00004167"/>
    </source>
</evidence>
<accession>A0A6G8S5P8</accession>
<dbReference type="InterPro" id="IPR050515">
    <property type="entry name" value="Beta-lactam/transpept"/>
</dbReference>
<dbReference type="GO" id="GO:0008360">
    <property type="term" value="P:regulation of cell shape"/>
    <property type="evidence" value="ECO:0007669"/>
    <property type="project" value="UniProtKB-KW"/>
</dbReference>
<dbReference type="GO" id="GO:0071555">
    <property type="term" value="P:cell wall organization"/>
    <property type="evidence" value="ECO:0007669"/>
    <property type="project" value="UniProtKB-KW"/>
</dbReference>
<feature type="binding site" evidence="14">
    <location>
        <position position="384"/>
    </location>
    <ligand>
        <name>Zn(2+)</name>
        <dbReference type="ChEBI" id="CHEBI:29105"/>
    </ligand>
</feature>
<dbReference type="Pfam" id="PF03717">
    <property type="entry name" value="PBP_dimer"/>
    <property type="match status" value="1"/>
</dbReference>
<feature type="compositionally biased region" description="Low complexity" evidence="15">
    <location>
        <begin position="645"/>
        <end position="685"/>
    </location>
</feature>
<evidence type="ECO:0000256" key="13">
    <source>
        <dbReference type="ARBA" id="ARBA00023316"/>
    </source>
</evidence>
<dbReference type="Pfam" id="PF00905">
    <property type="entry name" value="Transpeptidase"/>
    <property type="match status" value="1"/>
</dbReference>
<feature type="binding site" evidence="14">
    <location>
        <position position="350"/>
    </location>
    <ligand>
        <name>Zn(2+)</name>
        <dbReference type="ChEBI" id="CHEBI:29105"/>
    </ligand>
</feature>
<evidence type="ECO:0000256" key="5">
    <source>
        <dbReference type="ARBA" id="ARBA00022645"/>
    </source>
</evidence>
<dbReference type="InterPro" id="IPR012338">
    <property type="entry name" value="Beta-lactam/transpept-like"/>
</dbReference>
<dbReference type="Proteomes" id="UP000501939">
    <property type="component" value="Chromosome"/>
</dbReference>
<keyword evidence="11 14" id="KW-1133">Transmembrane helix</keyword>
<dbReference type="GO" id="GO:0009252">
    <property type="term" value="P:peptidoglycan biosynthetic process"/>
    <property type="evidence" value="ECO:0007669"/>
    <property type="project" value="UniProtKB-UniRule"/>
</dbReference>
<dbReference type="GO" id="GO:0009002">
    <property type="term" value="F:serine-type D-Ala-D-Ala carboxypeptidase activity"/>
    <property type="evidence" value="ECO:0007669"/>
    <property type="project" value="UniProtKB-UniRule"/>
</dbReference>
<keyword evidence="13 14" id="KW-0961">Cell wall biogenesis/degradation</keyword>
<evidence type="ECO:0000256" key="12">
    <source>
        <dbReference type="ARBA" id="ARBA00023136"/>
    </source>
</evidence>
<dbReference type="InterPro" id="IPR017790">
    <property type="entry name" value="Penicillin-binding_protein_2"/>
</dbReference>
<dbReference type="GO" id="GO:0006508">
    <property type="term" value="P:proteolysis"/>
    <property type="evidence" value="ECO:0007669"/>
    <property type="project" value="UniProtKB-KW"/>
</dbReference>
<comment type="pathway">
    <text evidence="14">Cell wall biogenesis; peptidoglycan biosynthesis.</text>
</comment>
<evidence type="ECO:0000256" key="6">
    <source>
        <dbReference type="ARBA" id="ARBA00022670"/>
    </source>
</evidence>
<keyword evidence="7 14" id="KW-0812">Transmembrane</keyword>
<organism evidence="18 19">
    <name type="scientific">Acinetobacter lanii</name>
    <dbReference type="NCBI Taxonomy" id="2715163"/>
    <lineage>
        <taxon>Bacteria</taxon>
        <taxon>Pseudomonadati</taxon>
        <taxon>Pseudomonadota</taxon>
        <taxon>Gammaproteobacteria</taxon>
        <taxon>Moraxellales</taxon>
        <taxon>Moraxellaceae</taxon>
        <taxon>Acinetobacter</taxon>
    </lineage>
</organism>
<dbReference type="PANTHER" id="PTHR30627:SF2">
    <property type="entry name" value="PEPTIDOGLYCAN D,D-TRANSPEPTIDASE MRDA"/>
    <property type="match status" value="1"/>
</dbReference>
<dbReference type="NCBIfam" id="TIGR03423">
    <property type="entry name" value="pbp2_mrdA"/>
    <property type="match status" value="1"/>
</dbReference>
<comment type="similarity">
    <text evidence="14">Belongs to the transpeptidase family. MrdA subfamily.</text>
</comment>
<dbReference type="PANTHER" id="PTHR30627">
    <property type="entry name" value="PEPTIDOGLYCAN D,D-TRANSPEPTIDASE"/>
    <property type="match status" value="1"/>
</dbReference>
<dbReference type="InterPro" id="IPR005311">
    <property type="entry name" value="PBP_dimer"/>
</dbReference>
<name>A0A6G8S5P8_9GAMM</name>
<dbReference type="SUPFAM" id="SSF56519">
    <property type="entry name" value="Penicillin binding protein dimerisation domain"/>
    <property type="match status" value="1"/>
</dbReference>
<dbReference type="Gene3D" id="3.30.1390.30">
    <property type="entry name" value="Penicillin-binding protein 2a, domain 3"/>
    <property type="match status" value="1"/>
</dbReference>
<feature type="binding site" evidence="14">
    <location>
        <position position="365"/>
    </location>
    <ligand>
        <name>Zn(2+)</name>
        <dbReference type="ChEBI" id="CHEBI:29105"/>
    </ligand>
</feature>